<dbReference type="Proteomes" id="UP000030008">
    <property type="component" value="Unassembled WGS sequence"/>
</dbReference>
<keyword evidence="2" id="KW-0813">Transport</keyword>
<keyword evidence="8 9" id="KW-0472">Membrane</keyword>
<dbReference type="AlphaFoldDB" id="A0A099I5W4"/>
<dbReference type="EMBL" id="JQIF01000076">
    <property type="protein sequence ID" value="KGJ52268.1"/>
    <property type="molecule type" value="Genomic_DNA"/>
</dbReference>
<keyword evidence="7 9" id="KW-1133">Transmembrane helix</keyword>
<keyword evidence="4 10" id="KW-0762">Sugar transport</keyword>
<name>A0A099I5W4_CLOIN</name>
<reference evidence="10 11" key="1">
    <citation type="submission" date="2014-08" db="EMBL/GenBank/DDBJ databases">
        <title>Clostridium innocuum, an unnegligible vancomycin-resistant pathogen causing extra-intestinal infections.</title>
        <authorList>
            <person name="Feng Y."/>
            <person name="Chiu C.-H."/>
        </authorList>
    </citation>
    <scope>NUCLEOTIDE SEQUENCE [LARGE SCALE GENOMIC DNA]</scope>
    <source>
        <strain evidence="10 11">AN88</strain>
    </source>
</reference>
<evidence type="ECO:0000256" key="2">
    <source>
        <dbReference type="ARBA" id="ARBA00022448"/>
    </source>
</evidence>
<evidence type="ECO:0000256" key="1">
    <source>
        <dbReference type="ARBA" id="ARBA00004651"/>
    </source>
</evidence>
<evidence type="ECO:0000256" key="5">
    <source>
        <dbReference type="ARBA" id="ARBA00022683"/>
    </source>
</evidence>
<dbReference type="InterPro" id="IPR050303">
    <property type="entry name" value="GatZ_KbaZ_carbometab"/>
</dbReference>
<keyword evidence="3" id="KW-1003">Cell membrane</keyword>
<evidence type="ECO:0000256" key="6">
    <source>
        <dbReference type="ARBA" id="ARBA00022692"/>
    </source>
</evidence>
<dbReference type="PANTHER" id="PTHR32502:SF5">
    <property type="entry name" value="N-ACETYLGALACTOSAMINE PERMEASE IID COMPONENT-RELATED"/>
    <property type="match status" value="1"/>
</dbReference>
<organism evidence="10 11">
    <name type="scientific">Clostridium innocuum</name>
    <dbReference type="NCBI Taxonomy" id="1522"/>
    <lineage>
        <taxon>Bacteria</taxon>
        <taxon>Bacillati</taxon>
        <taxon>Bacillota</taxon>
        <taxon>Clostridia</taxon>
        <taxon>Eubacteriales</taxon>
        <taxon>Clostridiaceae</taxon>
        <taxon>Clostridium</taxon>
    </lineage>
</organism>
<keyword evidence="6 9" id="KW-0812">Transmembrane</keyword>
<gene>
    <name evidence="10" type="ORF">CIAN88_15780</name>
</gene>
<feature type="transmembrane region" description="Helical" evidence="9">
    <location>
        <begin position="153"/>
        <end position="171"/>
    </location>
</feature>
<keyword evidence="5" id="KW-0598">Phosphotransferase system</keyword>
<comment type="caution">
    <text evidence="10">The sequence shown here is derived from an EMBL/GenBank/DDBJ whole genome shotgun (WGS) entry which is preliminary data.</text>
</comment>
<dbReference type="GO" id="GO:0009401">
    <property type="term" value="P:phosphoenolpyruvate-dependent sugar phosphotransferase system"/>
    <property type="evidence" value="ECO:0007669"/>
    <property type="project" value="UniProtKB-KW"/>
</dbReference>
<protein>
    <submittedName>
        <fullName evidence="10">PTS sugar transporter subunit IID</fullName>
    </submittedName>
</protein>
<evidence type="ECO:0000256" key="4">
    <source>
        <dbReference type="ARBA" id="ARBA00022597"/>
    </source>
</evidence>
<evidence type="ECO:0000256" key="3">
    <source>
        <dbReference type="ARBA" id="ARBA00022475"/>
    </source>
</evidence>
<feature type="transmembrane region" description="Helical" evidence="9">
    <location>
        <begin position="238"/>
        <end position="256"/>
    </location>
</feature>
<dbReference type="Pfam" id="PF03613">
    <property type="entry name" value="EIID-AGA"/>
    <property type="match status" value="1"/>
</dbReference>
<evidence type="ECO:0000256" key="9">
    <source>
        <dbReference type="SAM" id="Phobius"/>
    </source>
</evidence>
<evidence type="ECO:0000313" key="11">
    <source>
        <dbReference type="Proteomes" id="UP000030008"/>
    </source>
</evidence>
<evidence type="ECO:0000256" key="8">
    <source>
        <dbReference type="ARBA" id="ARBA00023136"/>
    </source>
</evidence>
<dbReference type="PANTHER" id="PTHR32502">
    <property type="entry name" value="N-ACETYLGALACTOSAMINE PERMEASE II COMPONENT-RELATED"/>
    <property type="match status" value="1"/>
</dbReference>
<dbReference type="PROSITE" id="PS51108">
    <property type="entry name" value="PTS_EIID"/>
    <property type="match status" value="1"/>
</dbReference>
<sequence length="282" mass="30749">MERQITDTNVQTEKKLTKTDLNKCFLLWHLLGEATLSYERLQAPGVLGCLGPVLKRLYGDDKEEFVNACQRHMEFFNTAGYYGGSIIMGLVCSLEEERANGLPIEGEDISAIKTGLMGPLAGVFDALRQGTAIPIVASIAIGMGMDSNFFGPIFYMIVTVLYVMVPCYWMFQTSYKKGKEAVNGLFASGKLERFMTLATAVGAITLGGLAATTVTVTFSTVLHLGSSDMVLQETIFDAIFKGLLPVGFVFLSYFLLQKKLSTSKIILILIAIAIVGVLIGFF</sequence>
<dbReference type="GO" id="GO:0005886">
    <property type="term" value="C:plasma membrane"/>
    <property type="evidence" value="ECO:0007669"/>
    <property type="project" value="UniProtKB-SubCell"/>
</dbReference>
<accession>A0A099I5W4</accession>
<dbReference type="InterPro" id="IPR004704">
    <property type="entry name" value="PTS_IID_man"/>
</dbReference>
<proteinExistence type="predicted"/>
<feature type="transmembrane region" description="Helical" evidence="9">
    <location>
        <begin position="265"/>
        <end position="281"/>
    </location>
</feature>
<feature type="transmembrane region" description="Helical" evidence="9">
    <location>
        <begin position="194"/>
        <end position="218"/>
    </location>
</feature>
<evidence type="ECO:0000256" key="7">
    <source>
        <dbReference type="ARBA" id="ARBA00022989"/>
    </source>
</evidence>
<evidence type="ECO:0000313" key="10">
    <source>
        <dbReference type="EMBL" id="KGJ52268.1"/>
    </source>
</evidence>
<dbReference type="RefSeq" id="WP_044906561.1">
    <property type="nucleotide sequence ID" value="NZ_JQIF01000076.1"/>
</dbReference>
<comment type="subcellular location">
    <subcellularLocation>
        <location evidence="1">Cell membrane</location>
        <topology evidence="1">Multi-pass membrane protein</topology>
    </subcellularLocation>
</comment>